<dbReference type="AlphaFoldDB" id="A0A7K6SG45"/>
<reference evidence="6 7" key="1">
    <citation type="submission" date="2019-09" db="EMBL/GenBank/DDBJ databases">
        <title>Bird 10,000 Genomes (B10K) Project - Family phase.</title>
        <authorList>
            <person name="Zhang G."/>
        </authorList>
    </citation>
    <scope>NUCLEOTIDE SEQUENCE [LARGE SCALE GENOMIC DNA]</scope>
    <source>
        <strain evidence="6">B10K-DU-029-58</strain>
        <tissue evidence="6">Muscle</tissue>
    </source>
</reference>
<feature type="non-terminal residue" evidence="6">
    <location>
        <position position="144"/>
    </location>
</feature>
<dbReference type="PROSITE" id="PS51469">
    <property type="entry name" value="SUN"/>
    <property type="match status" value="1"/>
</dbReference>
<keyword evidence="7" id="KW-1185">Reference proteome</keyword>
<evidence type="ECO:0000259" key="5">
    <source>
        <dbReference type="PROSITE" id="PS51469"/>
    </source>
</evidence>
<evidence type="ECO:0000256" key="4">
    <source>
        <dbReference type="ARBA" id="ARBA00023136"/>
    </source>
</evidence>
<evidence type="ECO:0000313" key="7">
    <source>
        <dbReference type="Proteomes" id="UP000570016"/>
    </source>
</evidence>
<keyword evidence="2" id="KW-0812">Transmembrane</keyword>
<accession>A0A7K6SG45</accession>
<keyword evidence="3" id="KW-1133">Transmembrane helix</keyword>
<feature type="non-terminal residue" evidence="6">
    <location>
        <position position="1"/>
    </location>
</feature>
<comment type="caution">
    <text evidence="6">The sequence shown here is derived from an EMBL/GenBank/DDBJ whole genome shotgun (WGS) entry which is preliminary data.</text>
</comment>
<dbReference type="PANTHER" id="PTHR12911:SF24">
    <property type="entry name" value="SUN DOMAIN-CONTAINING PROTEIN 3"/>
    <property type="match status" value="1"/>
</dbReference>
<dbReference type="PANTHER" id="PTHR12911">
    <property type="entry name" value="SAD1/UNC-84-LIKE PROTEIN-RELATED"/>
    <property type="match status" value="1"/>
</dbReference>
<dbReference type="InterPro" id="IPR045119">
    <property type="entry name" value="SUN1-5"/>
</dbReference>
<protein>
    <submittedName>
        <fullName evidence="6">SPAG4 protein</fullName>
    </submittedName>
</protein>
<dbReference type="Pfam" id="PF07738">
    <property type="entry name" value="Sad1_UNC"/>
    <property type="match status" value="1"/>
</dbReference>
<name>A0A7K6SG45_9AVES</name>
<evidence type="ECO:0000256" key="1">
    <source>
        <dbReference type="ARBA" id="ARBA00004540"/>
    </source>
</evidence>
<dbReference type="GO" id="GO:0005637">
    <property type="term" value="C:nuclear inner membrane"/>
    <property type="evidence" value="ECO:0007669"/>
    <property type="project" value="UniProtKB-SubCell"/>
</dbReference>
<dbReference type="Proteomes" id="UP000570016">
    <property type="component" value="Unassembled WGS sequence"/>
</dbReference>
<organism evidence="6 7">
    <name type="scientific">Rhynochetos jubatus</name>
    <name type="common">kagu</name>
    <dbReference type="NCBI Taxonomy" id="54386"/>
    <lineage>
        <taxon>Eukaryota</taxon>
        <taxon>Metazoa</taxon>
        <taxon>Chordata</taxon>
        <taxon>Craniata</taxon>
        <taxon>Vertebrata</taxon>
        <taxon>Euteleostomi</taxon>
        <taxon>Archelosauria</taxon>
        <taxon>Archosauria</taxon>
        <taxon>Dinosauria</taxon>
        <taxon>Saurischia</taxon>
        <taxon>Theropoda</taxon>
        <taxon>Coelurosauria</taxon>
        <taxon>Aves</taxon>
        <taxon>Neognathae</taxon>
        <taxon>Neoaves</taxon>
        <taxon>Phaethontimorphae</taxon>
        <taxon>Eurypygiformes</taxon>
        <taxon>Rhynochetidae</taxon>
        <taxon>Rhynochetos</taxon>
    </lineage>
</organism>
<gene>
    <name evidence="6" type="primary">Spag4_1</name>
    <name evidence="6" type="ORF">RHYJUB_R07012</name>
</gene>
<evidence type="ECO:0000256" key="2">
    <source>
        <dbReference type="ARBA" id="ARBA00022692"/>
    </source>
</evidence>
<proteinExistence type="predicted"/>
<keyword evidence="4" id="KW-0472">Membrane</keyword>
<dbReference type="InterPro" id="IPR012919">
    <property type="entry name" value="SUN_dom"/>
</dbReference>
<dbReference type="EMBL" id="VZRY01013156">
    <property type="protein sequence ID" value="NWW97282.1"/>
    <property type="molecule type" value="Genomic_DNA"/>
</dbReference>
<feature type="domain" description="SUN" evidence="5">
    <location>
        <begin position="1"/>
        <end position="142"/>
    </location>
</feature>
<dbReference type="Gene3D" id="2.60.120.260">
    <property type="entry name" value="Galactose-binding domain-like"/>
    <property type="match status" value="1"/>
</dbReference>
<evidence type="ECO:0000313" key="6">
    <source>
        <dbReference type="EMBL" id="NWW97282.1"/>
    </source>
</evidence>
<dbReference type="GO" id="GO:0043495">
    <property type="term" value="F:protein-membrane adaptor activity"/>
    <property type="evidence" value="ECO:0007669"/>
    <property type="project" value="TreeGrafter"/>
</dbReference>
<evidence type="ECO:0000256" key="3">
    <source>
        <dbReference type="ARBA" id="ARBA00022989"/>
    </source>
</evidence>
<comment type="subcellular location">
    <subcellularLocation>
        <location evidence="1">Nucleus inner membrane</location>
    </subcellularLocation>
</comment>
<sequence length="144" mass="15240">GSAAGPTTPSPSLLLPSCFQLDASPGYCWPSPGSRIEVLIRLPVQIRPMAVTIQHPAKMAALTGPATTAPQDCTVFGLDGEGGDEALLGTFTYALQEGLTQTFPLQNGVPRAFRFLKLSMQSTWGKAGYTCSYRVQVHGKILGS</sequence>
<dbReference type="GO" id="GO:0034993">
    <property type="term" value="C:meiotic nuclear membrane microtubule tethering complex"/>
    <property type="evidence" value="ECO:0007669"/>
    <property type="project" value="TreeGrafter"/>
</dbReference>
<dbReference type="OrthoDB" id="342281at2759"/>